<accession>A0A6J4J6E5</accession>
<gene>
    <name evidence="1" type="ORF">AVDCRST_MAG10-3154</name>
</gene>
<sequence>MPTDANPKLGEQGPEPSARALVLAVVLMQGGQAEVEDVMMGLDNPHDAAWNDDVRAELLQLAGAGVLEVDSDRVTLTLNEEAWRRLAATLAAAVVDLAGGSGRSVTHVLAQAVDQVPTGAR</sequence>
<proteinExistence type="predicted"/>
<reference evidence="1" key="1">
    <citation type="submission" date="2020-02" db="EMBL/GenBank/DDBJ databases">
        <authorList>
            <person name="Meier V. D."/>
        </authorList>
    </citation>
    <scope>NUCLEOTIDE SEQUENCE</scope>
    <source>
        <strain evidence="1">AVDCRST_MAG10</strain>
    </source>
</reference>
<protein>
    <submittedName>
        <fullName evidence="1">Uncharacterized protein</fullName>
    </submittedName>
</protein>
<evidence type="ECO:0000313" key="1">
    <source>
        <dbReference type="EMBL" id="CAA9269655.1"/>
    </source>
</evidence>
<dbReference type="EMBL" id="CADCTB010000195">
    <property type="protein sequence ID" value="CAA9269655.1"/>
    <property type="molecule type" value="Genomic_DNA"/>
</dbReference>
<organism evidence="1">
    <name type="scientific">uncultured Acidimicrobiales bacterium</name>
    <dbReference type="NCBI Taxonomy" id="310071"/>
    <lineage>
        <taxon>Bacteria</taxon>
        <taxon>Bacillati</taxon>
        <taxon>Actinomycetota</taxon>
        <taxon>Acidimicrobiia</taxon>
        <taxon>Acidimicrobiales</taxon>
        <taxon>environmental samples</taxon>
    </lineage>
</organism>
<dbReference type="AlphaFoldDB" id="A0A6J4J6E5"/>
<name>A0A6J4J6E5_9ACTN</name>